<evidence type="ECO:0000313" key="4">
    <source>
        <dbReference type="Proteomes" id="UP000239720"/>
    </source>
</evidence>
<comment type="caution">
    <text evidence="2">The sequence shown here is derived from an EMBL/GenBank/DDBJ whole genome shotgun (WGS) entry which is preliminary data.</text>
</comment>
<dbReference type="Proteomes" id="UP000239720">
    <property type="component" value="Unassembled WGS sequence"/>
</dbReference>
<dbReference type="PANTHER" id="PTHR36455:SF1">
    <property type="entry name" value="BLR8292 PROTEIN"/>
    <property type="match status" value="1"/>
</dbReference>
<dbReference type="EMBL" id="NEMB01000003">
    <property type="protein sequence ID" value="PQQ66918.1"/>
    <property type="molecule type" value="Genomic_DNA"/>
</dbReference>
<dbReference type="Pfam" id="PF05717">
    <property type="entry name" value="TnpB_IS66"/>
    <property type="match status" value="1"/>
</dbReference>
<dbReference type="InterPro" id="IPR008878">
    <property type="entry name" value="Transposase_IS66_Orf2"/>
</dbReference>
<organism evidence="2 4">
    <name type="scientific">Acetivibrio saccincola</name>
    <dbReference type="NCBI Taxonomy" id="1677857"/>
    <lineage>
        <taxon>Bacteria</taxon>
        <taxon>Bacillati</taxon>
        <taxon>Bacillota</taxon>
        <taxon>Clostridia</taxon>
        <taxon>Eubacteriales</taxon>
        <taxon>Oscillospiraceae</taxon>
        <taxon>Acetivibrio</taxon>
    </lineage>
</organism>
<dbReference type="EMBL" id="NEMB01000003">
    <property type="protein sequence ID" value="PQQ65627.1"/>
    <property type="molecule type" value="Genomic_DNA"/>
</dbReference>
<dbReference type="NCBIfam" id="NF033819">
    <property type="entry name" value="IS66_TnpB"/>
    <property type="match status" value="1"/>
</dbReference>
<reference evidence="2 4" key="1">
    <citation type="journal article" date="2018" name="Syst. Appl. Microbiol.">
        <title>Characterization and high-quality draft genome sequence of Herbivorax saccincola A7, an anaerobic, alkaliphilic, thermophilic, cellulolytic, and xylanolytic bacterium.</title>
        <authorList>
            <person name="Aikawa S."/>
            <person name="Baramee S."/>
            <person name="Sermsathanaswadi J."/>
            <person name="Thianheng P."/>
            <person name="Tachaapaikoon C."/>
            <person name="Shikata A."/>
            <person name="Waeonukul R."/>
            <person name="Pason P."/>
            <person name="Ratanakhanokchai K."/>
            <person name="Kosugi A."/>
        </authorList>
    </citation>
    <scope>NUCLEOTIDE SEQUENCE [LARGE SCALE GENOMIC DNA]</scope>
    <source>
        <strain evidence="2 4">A7</strain>
    </source>
</reference>
<protein>
    <recommendedName>
        <fullName evidence="5">Transposase</fullName>
    </recommendedName>
</protein>
<sequence>MFIKCTKGDSKKLLNINEIDTVYLASGVTDLRKSIDGLMVIIKMELKLDPYEKALFVFCNRQMNKLKVLHFDNGFWLYYYRLEENKFKWPMTKDEALKVDVDELKWLLKGYEVRTTSKFKSVKGRKYF</sequence>
<dbReference type="AlphaFoldDB" id="A0A2S8RA37"/>
<proteinExistence type="predicted"/>
<evidence type="ECO:0000313" key="3">
    <source>
        <dbReference type="EMBL" id="PQQ66918.1"/>
    </source>
</evidence>
<name>A0A2S8RA37_9FIRM</name>
<evidence type="ECO:0000313" key="1">
    <source>
        <dbReference type="EMBL" id="PQQ65627.1"/>
    </source>
</evidence>
<dbReference type="EMBL" id="NEMB01000003">
    <property type="protein sequence ID" value="PQQ66663.1"/>
    <property type="molecule type" value="Genomic_DNA"/>
</dbReference>
<accession>A0A2S8RA37</accession>
<evidence type="ECO:0008006" key="5">
    <source>
        <dbReference type="Google" id="ProtNLM"/>
    </source>
</evidence>
<gene>
    <name evidence="1" type="ORF">B9R14_01820</name>
    <name evidence="2" type="ORF">B9R14_07835</name>
    <name evidence="3" type="ORF">B9R14_09290</name>
</gene>
<evidence type="ECO:0000313" key="2">
    <source>
        <dbReference type="EMBL" id="PQQ66663.1"/>
    </source>
</evidence>
<dbReference type="PANTHER" id="PTHR36455">
    <property type="match status" value="1"/>
</dbReference>